<keyword evidence="3" id="KW-1185">Reference proteome</keyword>
<dbReference type="AlphaFoldDB" id="W7D703"/>
<evidence type="ECO:0000313" key="2">
    <source>
        <dbReference type="EMBL" id="EUJ41143.1"/>
    </source>
</evidence>
<feature type="chain" id="PRO_5038783596" description="WxL domain-containing protein" evidence="1">
    <location>
        <begin position="25"/>
        <end position="165"/>
    </location>
</feature>
<evidence type="ECO:0008006" key="4">
    <source>
        <dbReference type="Google" id="ProtNLM"/>
    </source>
</evidence>
<reference evidence="2 3" key="1">
    <citation type="submission" date="2012-12" db="EMBL/GenBank/DDBJ databases">
        <title>Novel taxa of Listeriaceae from agricultural environments in the United States.</title>
        <authorList>
            <person name="den Bakker H.C."/>
            <person name="Allred A."/>
            <person name="Warchocki S."/>
            <person name="Wright E.M."/>
            <person name="Burrell A."/>
            <person name="Nightingale K.K."/>
            <person name="Kephart D."/>
            <person name="Wiedmann M."/>
        </authorList>
    </citation>
    <scope>NUCLEOTIDE SEQUENCE [LARGE SCALE GENOMIC DNA]</scope>
    <source>
        <strain evidence="2 3">FSL F6-1037</strain>
    </source>
</reference>
<dbReference type="STRING" id="1265861.BCAMP_03985"/>
<evidence type="ECO:0000256" key="1">
    <source>
        <dbReference type="SAM" id="SignalP"/>
    </source>
</evidence>
<feature type="signal peptide" evidence="1">
    <location>
        <begin position="1"/>
        <end position="24"/>
    </location>
</feature>
<sequence>MTTKQAFYPLIGSLALLTLMTAGAVNVHADDVLTGNTTIDAQVTKGDLILAMDEKTDFGTQPLGDKIDFGTKDIAFTVTDFTGTTTGFTLTAQLGDTDAKRSLKVGGVELSETAVTVLSKPTNIIGENKEKVGAQLVYTNVNETKVFQTLVKWQLTNATTKDIAE</sequence>
<organism evidence="2 3">
    <name type="scientific">Brochothrix campestris FSL F6-1037</name>
    <dbReference type="NCBI Taxonomy" id="1265861"/>
    <lineage>
        <taxon>Bacteria</taxon>
        <taxon>Bacillati</taxon>
        <taxon>Bacillota</taxon>
        <taxon>Bacilli</taxon>
        <taxon>Bacillales</taxon>
        <taxon>Listeriaceae</taxon>
        <taxon>Brochothrix</taxon>
    </lineage>
</organism>
<name>W7D703_9LIST</name>
<dbReference type="OrthoDB" id="2339819at2"/>
<protein>
    <recommendedName>
        <fullName evidence="4">WxL domain-containing protein</fullName>
    </recommendedName>
</protein>
<evidence type="ECO:0000313" key="3">
    <source>
        <dbReference type="Proteomes" id="UP000019243"/>
    </source>
</evidence>
<comment type="caution">
    <text evidence="2">The sequence shown here is derived from an EMBL/GenBank/DDBJ whole genome shotgun (WGS) entry which is preliminary data.</text>
</comment>
<proteinExistence type="predicted"/>
<dbReference type="RefSeq" id="WP_035313740.1">
    <property type="nucleotide sequence ID" value="NZ_AODH01000013.1"/>
</dbReference>
<keyword evidence="1" id="KW-0732">Signal</keyword>
<accession>W7D703</accession>
<gene>
    <name evidence="2" type="ORF">BCAMP_03985</name>
</gene>
<dbReference type="Proteomes" id="UP000019243">
    <property type="component" value="Unassembled WGS sequence"/>
</dbReference>
<dbReference type="EMBL" id="AODH01000013">
    <property type="protein sequence ID" value="EUJ41143.1"/>
    <property type="molecule type" value="Genomic_DNA"/>
</dbReference>